<name>A0A0L6CPY7_9RHOB</name>
<gene>
    <name evidence="2" type="ORF">ROTO_36530</name>
</gene>
<protein>
    <submittedName>
        <fullName evidence="2">Uncharacterized protein</fullName>
    </submittedName>
</protein>
<dbReference type="AlphaFoldDB" id="A0A0L6CPY7"/>
<keyword evidence="3" id="KW-1185">Reference proteome</keyword>
<keyword evidence="1" id="KW-0472">Membrane</keyword>
<reference evidence="3" key="1">
    <citation type="submission" date="2015-07" db="EMBL/GenBank/DDBJ databases">
        <title>Draft Genome Sequence of Roseovarius tolerans EL-164, a producer of N-Acylated Alanine Methyl Esters (NAMEs).</title>
        <authorList>
            <person name="Voget S."/>
            <person name="Bruns H."/>
            <person name="Wagner-Doebler I."/>
            <person name="Schulz S."/>
            <person name="Daniel R."/>
        </authorList>
    </citation>
    <scope>NUCLEOTIDE SEQUENCE [LARGE SCALE GENOMIC DNA]</scope>
    <source>
        <strain evidence="3">EL-164</strain>
    </source>
</reference>
<feature type="transmembrane region" description="Helical" evidence="1">
    <location>
        <begin position="12"/>
        <end position="32"/>
    </location>
</feature>
<proteinExistence type="predicted"/>
<comment type="caution">
    <text evidence="2">The sequence shown here is derived from an EMBL/GenBank/DDBJ whole genome shotgun (WGS) entry which is preliminary data.</text>
</comment>
<accession>A0A0L6CPY7</accession>
<dbReference type="Proteomes" id="UP000037046">
    <property type="component" value="Unassembled WGS sequence"/>
</dbReference>
<keyword evidence="1" id="KW-1133">Transmembrane helix</keyword>
<evidence type="ECO:0000313" key="3">
    <source>
        <dbReference type="Proteomes" id="UP000037046"/>
    </source>
</evidence>
<dbReference type="RefSeq" id="WP_160316401.1">
    <property type="nucleotide sequence ID" value="NZ_LGVV01000102.1"/>
</dbReference>
<organism evidence="2 3">
    <name type="scientific">Roseovarius tolerans</name>
    <dbReference type="NCBI Taxonomy" id="74031"/>
    <lineage>
        <taxon>Bacteria</taxon>
        <taxon>Pseudomonadati</taxon>
        <taxon>Pseudomonadota</taxon>
        <taxon>Alphaproteobacteria</taxon>
        <taxon>Rhodobacterales</taxon>
        <taxon>Roseobacteraceae</taxon>
        <taxon>Roseovarius</taxon>
    </lineage>
</organism>
<sequence>MANWANRHIGEICIGGFLALVAAGFTMSYQLGQSNTALSTLKTAVDENTTAIEDLQEHLDGRFDLVESRIELDQSDLKSILMATGTVSEDDAFHAAVIRKDIWVFPSEPVRAEFIDRGMKPEAATDFLSGFRVLPAEVME</sequence>
<dbReference type="EMBL" id="LGVV01000102">
    <property type="protein sequence ID" value="KNX39812.1"/>
    <property type="molecule type" value="Genomic_DNA"/>
</dbReference>
<dbReference type="PATRIC" id="fig|74031.6.peg.3757"/>
<evidence type="ECO:0000313" key="2">
    <source>
        <dbReference type="EMBL" id="KNX39812.1"/>
    </source>
</evidence>
<dbReference type="OrthoDB" id="9990019at2"/>
<evidence type="ECO:0000256" key="1">
    <source>
        <dbReference type="SAM" id="Phobius"/>
    </source>
</evidence>
<keyword evidence="1" id="KW-0812">Transmembrane</keyword>